<dbReference type="KEGG" id="dba:Dbac_0895"/>
<protein>
    <submittedName>
        <fullName evidence="1">Uncharacterized protein</fullName>
    </submittedName>
</protein>
<accession>C7LPG9</accession>
<proteinExistence type="predicted"/>
<evidence type="ECO:0000313" key="2">
    <source>
        <dbReference type="Proteomes" id="UP000002216"/>
    </source>
</evidence>
<dbReference type="STRING" id="525897.Dbac_0895"/>
<evidence type="ECO:0000313" key="1">
    <source>
        <dbReference type="EMBL" id="ACU89012.1"/>
    </source>
</evidence>
<gene>
    <name evidence="1" type="ordered locus">Dbac_0895</name>
</gene>
<dbReference type="EMBL" id="CP001629">
    <property type="protein sequence ID" value="ACU89012.1"/>
    <property type="molecule type" value="Genomic_DNA"/>
</dbReference>
<organism evidence="1 2">
    <name type="scientific">Desulfomicrobium baculatum (strain DSM 4028 / VKM B-1378 / X)</name>
    <name type="common">Desulfovibrio baculatus</name>
    <dbReference type="NCBI Taxonomy" id="525897"/>
    <lineage>
        <taxon>Bacteria</taxon>
        <taxon>Pseudomonadati</taxon>
        <taxon>Thermodesulfobacteriota</taxon>
        <taxon>Desulfovibrionia</taxon>
        <taxon>Desulfovibrionales</taxon>
        <taxon>Desulfomicrobiaceae</taxon>
        <taxon>Desulfomicrobium</taxon>
    </lineage>
</organism>
<sequence>MLPDGSQIKADPVLASVIKEILTTARDGKTCVVEMTMQILHPEGFDQKI</sequence>
<keyword evidence="2" id="KW-1185">Reference proteome</keyword>
<reference evidence="1 2" key="1">
    <citation type="journal article" date="2009" name="Stand. Genomic Sci.">
        <title>Complete genome sequence of Desulfomicrobium baculatum type strain (X).</title>
        <authorList>
            <person name="Copeland A."/>
            <person name="Spring S."/>
            <person name="Goker M."/>
            <person name="Schneider S."/>
            <person name="Lapidus A."/>
            <person name="Del Rio T.G."/>
            <person name="Tice H."/>
            <person name="Cheng J.F."/>
            <person name="Chen F."/>
            <person name="Nolan M."/>
            <person name="Bruce D."/>
            <person name="Goodwin L."/>
            <person name="Pitluck S."/>
            <person name="Ivanova N."/>
            <person name="Mavrommatis K."/>
            <person name="Ovchinnikova G."/>
            <person name="Pati A."/>
            <person name="Chen A."/>
            <person name="Palaniappan K."/>
            <person name="Land M."/>
            <person name="Hauser L."/>
            <person name="Chang Y.J."/>
            <person name="Jeffries C.C."/>
            <person name="Meincke L."/>
            <person name="Sims D."/>
            <person name="Brettin T."/>
            <person name="Detter J.C."/>
            <person name="Han C."/>
            <person name="Chain P."/>
            <person name="Bristow J."/>
            <person name="Eisen J.A."/>
            <person name="Markowitz V."/>
            <person name="Hugenholtz P."/>
            <person name="Kyrpides N.C."/>
            <person name="Klenk H.P."/>
            <person name="Lucas S."/>
        </authorList>
    </citation>
    <scope>NUCLEOTIDE SEQUENCE [LARGE SCALE GENOMIC DNA]</scope>
    <source>
        <strain evidence="2">DSM 4028 / VKM B-1378 / X</strain>
    </source>
</reference>
<dbReference type="Proteomes" id="UP000002216">
    <property type="component" value="Chromosome"/>
</dbReference>
<dbReference type="AlphaFoldDB" id="C7LPG9"/>
<dbReference type="HOGENOM" id="CLU_3134848_0_0_7"/>
<name>C7LPG9_DESBD</name>